<evidence type="ECO:0000313" key="7">
    <source>
        <dbReference type="Proteomes" id="UP000825701"/>
    </source>
</evidence>
<dbReference type="InterPro" id="IPR001789">
    <property type="entry name" value="Sig_transdc_resp-reg_receiver"/>
</dbReference>
<dbReference type="Proteomes" id="UP000825701">
    <property type="component" value="Chromosome"/>
</dbReference>
<dbReference type="PANTHER" id="PTHR44591">
    <property type="entry name" value="STRESS RESPONSE REGULATOR PROTEIN 1"/>
    <property type="match status" value="1"/>
</dbReference>
<dbReference type="RefSeq" id="WP_261402972.1">
    <property type="nucleotide sequence ID" value="NZ_CP081869.1"/>
</dbReference>
<keyword evidence="2" id="KW-0805">Transcription regulation</keyword>
<dbReference type="PROSITE" id="PS50110">
    <property type="entry name" value="RESPONSE_REGULATORY"/>
    <property type="match status" value="1"/>
</dbReference>
<name>A0A9E6REQ8_9HYPH</name>
<dbReference type="EMBL" id="CP081869">
    <property type="protein sequence ID" value="QZN99855.1"/>
    <property type="molecule type" value="Genomic_DNA"/>
</dbReference>
<gene>
    <name evidence="6" type="ORF">K6K41_24930</name>
</gene>
<accession>A0A9E6REQ8</accession>
<evidence type="ECO:0000256" key="3">
    <source>
        <dbReference type="ARBA" id="ARBA00023163"/>
    </source>
</evidence>
<keyword evidence="3" id="KW-0804">Transcription</keyword>
<dbReference type="InterPro" id="IPR050595">
    <property type="entry name" value="Bact_response_regulator"/>
</dbReference>
<dbReference type="AlphaFoldDB" id="A0A9E6REQ8"/>
<sequence length="121" mass="13400">MRVLYVDDEPDIREIARIALDLDDGMVIETAASGLEAIDKAAAWRPDVILLDVMMPEMDGPTTLAELRARDDTRAIPVVFITARTQTHEVERFRSLGACAVIAKPFDPMLLAAQVRAVSHR</sequence>
<dbReference type="CDD" id="cd17552">
    <property type="entry name" value="REC_RR468-like"/>
    <property type="match status" value="1"/>
</dbReference>
<dbReference type="PANTHER" id="PTHR44591:SF3">
    <property type="entry name" value="RESPONSE REGULATORY DOMAIN-CONTAINING PROTEIN"/>
    <property type="match status" value="1"/>
</dbReference>
<feature type="modified residue" description="4-aspartylphosphate" evidence="4">
    <location>
        <position position="52"/>
    </location>
</feature>
<dbReference type="SMART" id="SM00448">
    <property type="entry name" value="REC"/>
    <property type="match status" value="1"/>
</dbReference>
<reference evidence="6" key="1">
    <citation type="submission" date="2021-08" db="EMBL/GenBank/DDBJ databases">
        <authorList>
            <person name="Zhang H."/>
            <person name="Xu M."/>
            <person name="Yu Z."/>
            <person name="Yang L."/>
            <person name="Cai Y."/>
        </authorList>
    </citation>
    <scope>NUCLEOTIDE SEQUENCE</scope>
    <source>
        <strain evidence="6">CHL1</strain>
    </source>
</reference>
<evidence type="ECO:0000256" key="2">
    <source>
        <dbReference type="ARBA" id="ARBA00023015"/>
    </source>
</evidence>
<organism evidence="6 7">
    <name type="scientific">Chenggangzhangella methanolivorans</name>
    <dbReference type="NCBI Taxonomy" id="1437009"/>
    <lineage>
        <taxon>Bacteria</taxon>
        <taxon>Pseudomonadati</taxon>
        <taxon>Pseudomonadota</taxon>
        <taxon>Alphaproteobacteria</taxon>
        <taxon>Hyphomicrobiales</taxon>
        <taxon>Methylopilaceae</taxon>
        <taxon>Chenggangzhangella</taxon>
    </lineage>
</organism>
<protein>
    <submittedName>
        <fullName evidence="6">Response regulator</fullName>
    </submittedName>
</protein>
<keyword evidence="7" id="KW-1185">Reference proteome</keyword>
<evidence type="ECO:0000256" key="1">
    <source>
        <dbReference type="ARBA" id="ARBA00022553"/>
    </source>
</evidence>
<dbReference type="SUPFAM" id="SSF52172">
    <property type="entry name" value="CheY-like"/>
    <property type="match status" value="1"/>
</dbReference>
<dbReference type="GO" id="GO:0000160">
    <property type="term" value="P:phosphorelay signal transduction system"/>
    <property type="evidence" value="ECO:0007669"/>
    <property type="project" value="InterPro"/>
</dbReference>
<keyword evidence="1 4" id="KW-0597">Phosphoprotein</keyword>
<proteinExistence type="predicted"/>
<dbReference type="KEGG" id="cmet:K6K41_24930"/>
<evidence type="ECO:0000256" key="4">
    <source>
        <dbReference type="PROSITE-ProRule" id="PRU00169"/>
    </source>
</evidence>
<evidence type="ECO:0000259" key="5">
    <source>
        <dbReference type="PROSITE" id="PS50110"/>
    </source>
</evidence>
<evidence type="ECO:0000313" key="6">
    <source>
        <dbReference type="EMBL" id="QZN99855.1"/>
    </source>
</evidence>
<feature type="domain" description="Response regulatory" evidence="5">
    <location>
        <begin position="2"/>
        <end position="119"/>
    </location>
</feature>
<dbReference type="InterPro" id="IPR011006">
    <property type="entry name" value="CheY-like_superfamily"/>
</dbReference>
<dbReference type="Pfam" id="PF00072">
    <property type="entry name" value="Response_reg"/>
    <property type="match status" value="1"/>
</dbReference>
<dbReference type="Gene3D" id="3.40.50.2300">
    <property type="match status" value="1"/>
</dbReference>